<evidence type="ECO:0000256" key="4">
    <source>
        <dbReference type="ARBA" id="ARBA00022719"/>
    </source>
</evidence>
<evidence type="ECO:0000256" key="6">
    <source>
        <dbReference type="ARBA" id="ARBA00023002"/>
    </source>
</evidence>
<keyword evidence="4" id="KW-0874">Quinone</keyword>
<feature type="transmembrane region" description="Helical" evidence="10">
    <location>
        <begin position="135"/>
        <end position="152"/>
    </location>
</feature>
<dbReference type="InterPro" id="IPR012932">
    <property type="entry name" value="VKOR"/>
</dbReference>
<keyword evidence="7 10" id="KW-0472">Membrane</keyword>
<keyword evidence="6" id="KW-0560">Oxidoreductase</keyword>
<dbReference type="CDD" id="cd12916">
    <property type="entry name" value="VKOR_1"/>
    <property type="match status" value="1"/>
</dbReference>
<protein>
    <submittedName>
        <fullName evidence="12">Vitamin K epoxide reductase family protein</fullName>
    </submittedName>
</protein>
<keyword evidence="3 10" id="KW-0812">Transmembrane</keyword>
<evidence type="ECO:0000256" key="3">
    <source>
        <dbReference type="ARBA" id="ARBA00022692"/>
    </source>
</evidence>
<dbReference type="GO" id="GO:0048038">
    <property type="term" value="F:quinone binding"/>
    <property type="evidence" value="ECO:0007669"/>
    <property type="project" value="UniProtKB-KW"/>
</dbReference>
<evidence type="ECO:0000313" key="12">
    <source>
        <dbReference type="EMBL" id="QNN79637.1"/>
    </source>
</evidence>
<reference evidence="12 13" key="1">
    <citation type="submission" date="2020-08" db="EMBL/GenBank/DDBJ databases">
        <title>Streptomycin Non-resistant strain, P. mexicana.</title>
        <authorList>
            <person name="Ganesh-Kumar S."/>
            <person name="Zhe T."/>
            <person name="Yu Z."/>
            <person name="Min Y."/>
        </authorList>
    </citation>
    <scope>NUCLEOTIDE SEQUENCE [LARGE SCALE GENOMIC DNA]</scope>
    <source>
        <strain evidence="12 13">GTZY2</strain>
    </source>
</reference>
<evidence type="ECO:0000256" key="7">
    <source>
        <dbReference type="ARBA" id="ARBA00023136"/>
    </source>
</evidence>
<dbReference type="GO" id="GO:0016020">
    <property type="term" value="C:membrane"/>
    <property type="evidence" value="ECO:0007669"/>
    <property type="project" value="UniProtKB-SubCell"/>
</dbReference>
<dbReference type="Gene3D" id="1.20.1440.130">
    <property type="entry name" value="VKOR domain"/>
    <property type="match status" value="1"/>
</dbReference>
<dbReference type="Pfam" id="PF07884">
    <property type="entry name" value="VKOR"/>
    <property type="match status" value="1"/>
</dbReference>
<feature type="transmembrane region" description="Helical" evidence="10">
    <location>
        <begin position="41"/>
        <end position="61"/>
    </location>
</feature>
<dbReference type="InterPro" id="IPR044698">
    <property type="entry name" value="VKOR/LTO1"/>
</dbReference>
<evidence type="ECO:0000256" key="2">
    <source>
        <dbReference type="ARBA" id="ARBA00006214"/>
    </source>
</evidence>
<accession>A0A7G9THR2</accession>
<gene>
    <name evidence="12" type="ORF">IAE60_07525</name>
</gene>
<keyword evidence="8" id="KW-1015">Disulfide bond</keyword>
<evidence type="ECO:0000256" key="5">
    <source>
        <dbReference type="ARBA" id="ARBA00022989"/>
    </source>
</evidence>
<name>A0A7G9THR2_PSEMX</name>
<dbReference type="GO" id="GO:0016491">
    <property type="term" value="F:oxidoreductase activity"/>
    <property type="evidence" value="ECO:0007669"/>
    <property type="project" value="UniProtKB-KW"/>
</dbReference>
<dbReference type="PANTHER" id="PTHR34573">
    <property type="entry name" value="VKC DOMAIN-CONTAINING PROTEIN"/>
    <property type="match status" value="1"/>
</dbReference>
<feature type="domain" description="Vitamin K epoxide reductase" evidence="11">
    <location>
        <begin position="2"/>
        <end position="123"/>
    </location>
</feature>
<evidence type="ECO:0000256" key="9">
    <source>
        <dbReference type="ARBA" id="ARBA00023284"/>
    </source>
</evidence>
<keyword evidence="5 10" id="KW-1133">Transmembrane helix</keyword>
<dbReference type="Gene3D" id="3.40.30.10">
    <property type="entry name" value="Glutaredoxin"/>
    <property type="match status" value="1"/>
</dbReference>
<dbReference type="SMART" id="SM00756">
    <property type="entry name" value="VKc"/>
    <property type="match status" value="1"/>
</dbReference>
<dbReference type="Proteomes" id="UP000515838">
    <property type="component" value="Chromosome"/>
</dbReference>
<comment type="subcellular location">
    <subcellularLocation>
        <location evidence="1">Membrane</location>
        <topology evidence="1">Multi-pass membrane protein</topology>
    </subcellularLocation>
</comment>
<dbReference type="EMBL" id="CP060731">
    <property type="protein sequence ID" value="QNN79637.1"/>
    <property type="molecule type" value="Genomic_DNA"/>
</dbReference>
<dbReference type="PANTHER" id="PTHR34573:SF1">
    <property type="entry name" value="VITAMIN K EPOXIDE REDUCTASE DOMAIN-CONTAINING PROTEIN"/>
    <property type="match status" value="1"/>
</dbReference>
<dbReference type="InterPro" id="IPR036249">
    <property type="entry name" value="Thioredoxin-like_sf"/>
</dbReference>
<feature type="transmembrane region" description="Helical" evidence="10">
    <location>
        <begin position="82"/>
        <end position="115"/>
    </location>
</feature>
<evidence type="ECO:0000256" key="1">
    <source>
        <dbReference type="ARBA" id="ARBA00004141"/>
    </source>
</evidence>
<dbReference type="InterPro" id="IPR038354">
    <property type="entry name" value="VKOR_sf"/>
</dbReference>
<comment type="similarity">
    <text evidence="2">Belongs to the VKOR family.</text>
</comment>
<evidence type="ECO:0000256" key="10">
    <source>
        <dbReference type="SAM" id="Phobius"/>
    </source>
</evidence>
<proteinExistence type="inferred from homology"/>
<evidence type="ECO:0000259" key="11">
    <source>
        <dbReference type="SMART" id="SM00756"/>
    </source>
</evidence>
<evidence type="ECO:0000256" key="8">
    <source>
        <dbReference type="ARBA" id="ARBA00023157"/>
    </source>
</evidence>
<keyword evidence="9" id="KW-0676">Redox-active center</keyword>
<sequence>MAVLGLLITGYLAWTAGSGSPSAFCGADGGCDAIQRSGWSTLLGLPMALWGFGLYAVVAWVSLSRNASPLLRWQRQWRLVLLGLAISVYLTGVGAVVLDAFCIGCLASLAVLAAMFGWLQLRRPVSAPGQPWKRWWAVQALPVLLVVAVLHVHQSGLLHQRPESRRAAALAQHLSDYGAKFYGASWCVECRQQKRRFGHAADRLPYVECSPGGRNTPMTSTCAAAGVTVFPTWVIDGIQHNGVIEPQQLAVLTRFDWDRAGAAE</sequence>
<evidence type="ECO:0000313" key="13">
    <source>
        <dbReference type="Proteomes" id="UP000515838"/>
    </source>
</evidence>
<organism evidence="12 13">
    <name type="scientific">Pseudoxanthomonas mexicana</name>
    <dbReference type="NCBI Taxonomy" id="128785"/>
    <lineage>
        <taxon>Bacteria</taxon>
        <taxon>Pseudomonadati</taxon>
        <taxon>Pseudomonadota</taxon>
        <taxon>Gammaproteobacteria</taxon>
        <taxon>Lysobacterales</taxon>
        <taxon>Lysobacteraceae</taxon>
        <taxon>Pseudoxanthomonas</taxon>
    </lineage>
</organism>
<dbReference type="SUPFAM" id="SSF52833">
    <property type="entry name" value="Thioredoxin-like"/>
    <property type="match status" value="1"/>
</dbReference>
<dbReference type="AlphaFoldDB" id="A0A7G9THR2"/>